<evidence type="ECO:0000256" key="1">
    <source>
        <dbReference type="ARBA" id="ARBA00004123"/>
    </source>
</evidence>
<name>A0A8H7BQW2_9FUNG</name>
<reference evidence="7" key="1">
    <citation type="submission" date="2020-01" db="EMBL/GenBank/DDBJ databases">
        <title>Genome Sequencing of Three Apophysomyces-Like Fungal Strains Confirms a Novel Fungal Genus in the Mucoromycota with divergent Burkholderia-like Endosymbiotic Bacteria.</title>
        <authorList>
            <person name="Stajich J.E."/>
            <person name="Macias A.M."/>
            <person name="Carter-House D."/>
            <person name="Lovett B."/>
            <person name="Kasson L.R."/>
            <person name="Berry K."/>
            <person name="Grigoriev I."/>
            <person name="Chang Y."/>
            <person name="Spatafora J."/>
            <person name="Kasson M.T."/>
        </authorList>
    </citation>
    <scope>NUCLEOTIDE SEQUENCE</scope>
    <source>
        <strain evidence="7">NRRL A-21654</strain>
    </source>
</reference>
<evidence type="ECO:0000256" key="4">
    <source>
        <dbReference type="ARBA" id="ARBA00023242"/>
    </source>
</evidence>
<evidence type="ECO:0000256" key="5">
    <source>
        <dbReference type="SAM" id="MobiDB-lite"/>
    </source>
</evidence>
<dbReference type="Proteomes" id="UP000605846">
    <property type="component" value="Unassembled WGS sequence"/>
</dbReference>
<sequence>MGKKRTPIFRASKASETQTRDEGKIKAIRTWDDIEHDSEDECEESEEEVYGLEGLESEEEESEDDDVMGEQNEEEEPEDKTWGRSKKAYYNADEGEDLDELREEEEEALKIQKERLAAMDEADFVDDTLQGWVQKGEQDEETDKQLIENVNKDLDDISFDVSKSAAKRRKNLPVNEKLKILQNESPELIDLLNEFKEKTQIISAMDTTVQKIRARGKLQEREAKFICFKYQLLMNYLTNISFYLALKASGTANIREHPVIQALVQLRGTLEKMETVEERLQPMIEKYIQALDAPEKEKQTNTIVKKKPVRAKKKVTIQEPVISEDEEEDAMSEREEEDITAQVDDIEQEFKSLKKQTKKRKRGLVDDFGELELLDEVDMEDKIAKKRSIRDYVAKIDAKQNKVRSKYQGDTDLPYRERNKQEKKGVPQPKDASADLDNADWDDEDSRIAAVMNGSAGDEEDDDYYEQIASQKSTKKALKKEEYEAERMPNVDMDYQVEDGEKRLASYQILKNRGLTPHRKKENRNARVKHRNKFAKKMKKLSSTRAVVKPLTGSYGGEATGIKSNIVKSVKF</sequence>
<feature type="compositionally biased region" description="Acidic residues" evidence="5">
    <location>
        <begin position="34"/>
        <end position="78"/>
    </location>
</feature>
<keyword evidence="8" id="KW-1185">Reference proteome</keyword>
<comment type="caution">
    <text evidence="7">The sequence shown here is derived from an EMBL/GenBank/DDBJ whole genome shotgun (WGS) entry which is preliminary data.</text>
</comment>
<dbReference type="InterPro" id="IPR007146">
    <property type="entry name" value="Sas10/Utp3/C1D"/>
</dbReference>
<feature type="compositionally biased region" description="Basic and acidic residues" evidence="5">
    <location>
        <begin position="407"/>
        <end position="425"/>
    </location>
</feature>
<evidence type="ECO:0000256" key="3">
    <source>
        <dbReference type="ARBA" id="ARBA00022553"/>
    </source>
</evidence>
<dbReference type="OrthoDB" id="1924577at2759"/>
<dbReference type="Pfam" id="PF09368">
    <property type="entry name" value="Sas10"/>
    <property type="match status" value="1"/>
</dbReference>
<feature type="region of interest" description="Disordered" evidence="5">
    <location>
        <begin position="401"/>
        <end position="442"/>
    </location>
</feature>
<keyword evidence="4" id="KW-0539">Nucleus</keyword>
<gene>
    <name evidence="7" type="ORF">EC973_002748</name>
</gene>
<protein>
    <recommendedName>
        <fullName evidence="6">Sas10 C-terminal domain-containing protein</fullName>
    </recommendedName>
</protein>
<feature type="compositionally biased region" description="Basic and acidic residues" evidence="5">
    <location>
        <begin position="18"/>
        <end position="33"/>
    </location>
</feature>
<keyword evidence="3" id="KW-0597">Phosphoprotein</keyword>
<proteinExistence type="inferred from homology"/>
<comment type="similarity">
    <text evidence="2">Belongs to the SAS10 family.</text>
</comment>
<feature type="region of interest" description="Disordered" evidence="5">
    <location>
        <begin position="1"/>
        <end position="101"/>
    </location>
</feature>
<dbReference type="InterPro" id="IPR018972">
    <property type="entry name" value="Sas10_C_dom"/>
</dbReference>
<dbReference type="EMBL" id="JABAYA010000018">
    <property type="protein sequence ID" value="KAF7730140.1"/>
    <property type="molecule type" value="Genomic_DNA"/>
</dbReference>
<dbReference type="GO" id="GO:0032040">
    <property type="term" value="C:small-subunit processome"/>
    <property type="evidence" value="ECO:0007669"/>
    <property type="project" value="TreeGrafter"/>
</dbReference>
<dbReference type="Pfam" id="PF04000">
    <property type="entry name" value="Sas10_Utp3"/>
    <property type="match status" value="1"/>
</dbReference>
<evidence type="ECO:0000313" key="7">
    <source>
        <dbReference type="EMBL" id="KAF7730140.1"/>
    </source>
</evidence>
<feature type="domain" description="Sas10 C-terminal" evidence="6">
    <location>
        <begin position="500"/>
        <end position="572"/>
    </location>
</feature>
<evidence type="ECO:0000256" key="2">
    <source>
        <dbReference type="ARBA" id="ARBA00010979"/>
    </source>
</evidence>
<accession>A0A8H7BQW2</accession>
<evidence type="ECO:0000313" key="8">
    <source>
        <dbReference type="Proteomes" id="UP000605846"/>
    </source>
</evidence>
<evidence type="ECO:0000259" key="6">
    <source>
        <dbReference type="Pfam" id="PF09368"/>
    </source>
</evidence>
<dbReference type="GO" id="GO:0000462">
    <property type="term" value="P:maturation of SSU-rRNA from tricistronic rRNA transcript (SSU-rRNA, 5.8S rRNA, LSU-rRNA)"/>
    <property type="evidence" value="ECO:0007669"/>
    <property type="project" value="TreeGrafter"/>
</dbReference>
<dbReference type="PANTHER" id="PTHR13237:SF8">
    <property type="entry name" value="SOMETHING ABOUT SILENCING PROTEIN 10"/>
    <property type="match status" value="1"/>
</dbReference>
<dbReference type="PANTHER" id="PTHR13237">
    <property type="entry name" value="SOMETHING ABOUT SILENCING PROTEIN 10-RELATED"/>
    <property type="match status" value="1"/>
</dbReference>
<organism evidence="7 8">
    <name type="scientific">Apophysomyces ossiformis</name>
    <dbReference type="NCBI Taxonomy" id="679940"/>
    <lineage>
        <taxon>Eukaryota</taxon>
        <taxon>Fungi</taxon>
        <taxon>Fungi incertae sedis</taxon>
        <taxon>Mucoromycota</taxon>
        <taxon>Mucoromycotina</taxon>
        <taxon>Mucoromycetes</taxon>
        <taxon>Mucorales</taxon>
        <taxon>Mucorineae</taxon>
        <taxon>Mucoraceae</taxon>
        <taxon>Apophysomyces</taxon>
    </lineage>
</organism>
<dbReference type="AlphaFoldDB" id="A0A8H7BQW2"/>
<comment type="subcellular location">
    <subcellularLocation>
        <location evidence="1">Nucleus</location>
    </subcellularLocation>
</comment>